<reference evidence="2 3" key="1">
    <citation type="journal article" date="2016" name="Nat. Commun.">
        <title>Thousands of microbial genomes shed light on interconnected biogeochemical processes in an aquifer system.</title>
        <authorList>
            <person name="Anantharaman K."/>
            <person name="Brown C.T."/>
            <person name="Hug L.A."/>
            <person name="Sharon I."/>
            <person name="Castelle C.J."/>
            <person name="Probst A.J."/>
            <person name="Thomas B.C."/>
            <person name="Singh A."/>
            <person name="Wilkins M.J."/>
            <person name="Karaoz U."/>
            <person name="Brodie E.L."/>
            <person name="Williams K.H."/>
            <person name="Hubbard S.S."/>
            <person name="Banfield J.F."/>
        </authorList>
    </citation>
    <scope>NUCLEOTIDE SEQUENCE [LARGE SCALE GENOMIC DNA]</scope>
</reference>
<feature type="transmembrane region" description="Helical" evidence="1">
    <location>
        <begin position="82"/>
        <end position="101"/>
    </location>
</feature>
<feature type="transmembrane region" description="Helical" evidence="1">
    <location>
        <begin position="30"/>
        <end position="50"/>
    </location>
</feature>
<dbReference type="Proteomes" id="UP000179344">
    <property type="component" value="Unassembled WGS sequence"/>
</dbReference>
<accession>A0A1F6TF16</accession>
<evidence type="ECO:0000313" key="2">
    <source>
        <dbReference type="EMBL" id="OGI43692.1"/>
    </source>
</evidence>
<proteinExistence type="predicted"/>
<feature type="transmembrane region" description="Helical" evidence="1">
    <location>
        <begin position="165"/>
        <end position="184"/>
    </location>
</feature>
<protein>
    <submittedName>
        <fullName evidence="2">Uncharacterized protein</fullName>
    </submittedName>
</protein>
<keyword evidence="1" id="KW-0812">Transmembrane</keyword>
<feature type="transmembrane region" description="Helical" evidence="1">
    <location>
        <begin position="57"/>
        <end position="76"/>
    </location>
</feature>
<evidence type="ECO:0000313" key="3">
    <source>
        <dbReference type="Proteomes" id="UP000179344"/>
    </source>
</evidence>
<dbReference type="AlphaFoldDB" id="A0A1F6TF16"/>
<gene>
    <name evidence="2" type="ORF">A2V92_04605</name>
</gene>
<dbReference type="EMBL" id="MFST01000103">
    <property type="protein sequence ID" value="OGI43692.1"/>
    <property type="molecule type" value="Genomic_DNA"/>
</dbReference>
<feature type="transmembrane region" description="Helical" evidence="1">
    <location>
        <begin position="134"/>
        <end position="153"/>
    </location>
</feature>
<name>A0A1F6TF16_9PROT</name>
<feature type="transmembrane region" description="Helical" evidence="1">
    <location>
        <begin position="7"/>
        <end position="24"/>
    </location>
</feature>
<organism evidence="2 3">
    <name type="scientific">Candidatus Muproteobacteria bacterium RBG_16_65_31</name>
    <dbReference type="NCBI Taxonomy" id="1817759"/>
    <lineage>
        <taxon>Bacteria</taxon>
        <taxon>Pseudomonadati</taxon>
        <taxon>Pseudomonadota</taxon>
        <taxon>Candidatus Muproteobacteria</taxon>
    </lineage>
</organism>
<comment type="caution">
    <text evidence="2">The sequence shown here is derived from an EMBL/GenBank/DDBJ whole genome shotgun (WGS) entry which is preliminary data.</text>
</comment>
<keyword evidence="1" id="KW-1133">Transmembrane helix</keyword>
<keyword evidence="1" id="KW-0472">Membrane</keyword>
<sequence length="221" mass="24479">MSRIRSALLVGSFVLYPILIHVLIMRRASASAVAVLVAVSAVLMTAHLLAPAPGRGVFWAGAYGLLATVGVVSLAGNNVYALFLPHLFINLTLAASFGATLQGRATPIIERFMRLIHRDHLPPALARYARRLTLVWTVFFSAMALTGLALARYSSLEAWSLFTNVINYLLVAALFVLQFLYSYVRYRDQGAVSPWKGVRLLVWRLARDPQALSRRGAWRKK</sequence>
<evidence type="ECO:0000256" key="1">
    <source>
        <dbReference type="SAM" id="Phobius"/>
    </source>
</evidence>